<gene>
    <name evidence="4" type="ORF">IDH41_27215</name>
</gene>
<dbReference type="GO" id="GO:0016020">
    <property type="term" value="C:membrane"/>
    <property type="evidence" value="ECO:0007669"/>
    <property type="project" value="InterPro"/>
</dbReference>
<keyword evidence="3" id="KW-1133">Transmembrane helix</keyword>
<dbReference type="InterPro" id="IPR050768">
    <property type="entry name" value="UPF0353/GerABKA_families"/>
</dbReference>
<comment type="caution">
    <text evidence="4">The sequence shown here is derived from an EMBL/GenBank/DDBJ whole genome shotgun (WGS) entry which is preliminary data.</text>
</comment>
<feature type="transmembrane region" description="Helical" evidence="3">
    <location>
        <begin position="367"/>
        <end position="385"/>
    </location>
</feature>
<feature type="transmembrane region" description="Helical" evidence="3">
    <location>
        <begin position="274"/>
        <end position="293"/>
    </location>
</feature>
<evidence type="ECO:0000256" key="1">
    <source>
        <dbReference type="ARBA" id="ARBA00005278"/>
    </source>
</evidence>
<evidence type="ECO:0000256" key="2">
    <source>
        <dbReference type="ARBA" id="ARBA00023136"/>
    </source>
</evidence>
<dbReference type="RefSeq" id="WP_190866821.1">
    <property type="nucleotide sequence ID" value="NZ_JACXIY010000044.1"/>
</dbReference>
<feature type="transmembrane region" description="Helical" evidence="3">
    <location>
        <begin position="344"/>
        <end position="361"/>
    </location>
</feature>
<feature type="transmembrane region" description="Helical" evidence="3">
    <location>
        <begin position="397"/>
        <end position="422"/>
    </location>
</feature>
<proteinExistence type="inferred from homology"/>
<dbReference type="PIRSF" id="PIRSF005690">
    <property type="entry name" value="GerBA"/>
    <property type="match status" value="1"/>
</dbReference>
<dbReference type="EMBL" id="JACXIY010000044">
    <property type="protein sequence ID" value="MBD2872280.1"/>
    <property type="molecule type" value="Genomic_DNA"/>
</dbReference>
<reference evidence="4" key="1">
    <citation type="submission" date="2020-09" db="EMBL/GenBank/DDBJ databases">
        <title>A novel bacterium of genus Paenibacillus, isolated from South China Sea.</title>
        <authorList>
            <person name="Huang H."/>
            <person name="Mo K."/>
            <person name="Hu Y."/>
        </authorList>
    </citation>
    <scope>NUCLEOTIDE SEQUENCE</scope>
    <source>
        <strain evidence="4">IB182493</strain>
    </source>
</reference>
<accession>A0A927CRQ7</accession>
<keyword evidence="3" id="KW-0812">Transmembrane</keyword>
<evidence type="ECO:0000313" key="4">
    <source>
        <dbReference type="EMBL" id="MBD2872280.1"/>
    </source>
</evidence>
<dbReference type="PANTHER" id="PTHR22550">
    <property type="entry name" value="SPORE GERMINATION PROTEIN"/>
    <property type="match status" value="1"/>
</dbReference>
<evidence type="ECO:0000313" key="5">
    <source>
        <dbReference type="Proteomes" id="UP000632125"/>
    </source>
</evidence>
<comment type="similarity">
    <text evidence="1">Belongs to the GerABKA family.</text>
</comment>
<keyword evidence="5" id="KW-1185">Reference proteome</keyword>
<dbReference type="Pfam" id="PF03323">
    <property type="entry name" value="GerA"/>
    <property type="match status" value="1"/>
</dbReference>
<name>A0A927CRQ7_9BACL</name>
<organism evidence="4 5">
    <name type="scientific">Paenibacillus arenilitoris</name>
    <dbReference type="NCBI Taxonomy" id="2772299"/>
    <lineage>
        <taxon>Bacteria</taxon>
        <taxon>Bacillati</taxon>
        <taxon>Bacillota</taxon>
        <taxon>Bacilli</taxon>
        <taxon>Bacillales</taxon>
        <taxon>Paenibacillaceae</taxon>
        <taxon>Paenibacillus</taxon>
    </lineage>
</organism>
<evidence type="ECO:0000256" key="3">
    <source>
        <dbReference type="SAM" id="Phobius"/>
    </source>
</evidence>
<dbReference type="InterPro" id="IPR004995">
    <property type="entry name" value="Spore_Ger"/>
</dbReference>
<dbReference type="Proteomes" id="UP000632125">
    <property type="component" value="Unassembled WGS sequence"/>
</dbReference>
<keyword evidence="2 3" id="KW-0472">Membrane</keyword>
<protein>
    <submittedName>
        <fullName evidence="4">Spore germination protein</fullName>
    </submittedName>
</protein>
<dbReference type="AlphaFoldDB" id="A0A927CRQ7"/>
<feature type="transmembrane region" description="Helical" evidence="3">
    <location>
        <begin position="313"/>
        <end position="332"/>
    </location>
</feature>
<sequence>MEAFLQELKRSLGSNDDLFEMQYVFLGQVVTLLGYTTLTDISMTVSSLQQQEHNARGSRVGEEAFWHTIGSVHPLSVRLAVSAVLDGQVVLLIEGRTAMIVVDAVQRELTRAIEAPSNESVLQGPIGSFNEDLDTNLGLLRKQACTDSMRVLNYSAGVAQRKRLSLIYDARHADADMVGKMIAQIEANLDREIATTQTLSRMLGFTKWQAISKFNTTELPQEAVSAMTKGKVVILVDRLPIAYVLPNLLWDMFALENDRNYTVPIMIIIRTIRVIGVLLTLLAPAFYVALVAVNPEVLRIEMALSVAVSREGVPYPAIVEMLLMLVILELIIEASARLPKSIGPTLTMVGGIIIGQAVVTARLVSNMLIIILAATTIANSTVVGFQNSLSIRMFKYVTVILAAMFGVLGIMAGMVLLCSYLASLHTFGVSYINLSFKGEIKHG</sequence>
<dbReference type="GO" id="GO:0009847">
    <property type="term" value="P:spore germination"/>
    <property type="evidence" value="ECO:0007669"/>
    <property type="project" value="InterPro"/>
</dbReference>
<dbReference type="PANTHER" id="PTHR22550:SF5">
    <property type="entry name" value="LEUCINE ZIPPER PROTEIN 4"/>
    <property type="match status" value="1"/>
</dbReference>